<protein>
    <submittedName>
        <fullName evidence="1">Uncharacterized protein</fullName>
    </submittedName>
</protein>
<evidence type="ECO:0000313" key="2">
    <source>
        <dbReference type="Proteomes" id="UP000499080"/>
    </source>
</evidence>
<gene>
    <name evidence="1" type="ORF">AVEN_216856_1</name>
</gene>
<dbReference type="EMBL" id="BGPR01028768">
    <property type="protein sequence ID" value="GBO00142.1"/>
    <property type="molecule type" value="Genomic_DNA"/>
</dbReference>
<sequence>MMSGCSNDVDSHMSALRIISEYCEGIAQEENASLNVKERKKLLHVLDLLYEITTRRYSSISSRGGSILCVGTCAEGVGEGCTVASGASTDEQGADREPGIF</sequence>
<keyword evidence="2" id="KW-1185">Reference proteome</keyword>
<organism evidence="1 2">
    <name type="scientific">Araneus ventricosus</name>
    <name type="common">Orbweaver spider</name>
    <name type="synonym">Epeira ventricosa</name>
    <dbReference type="NCBI Taxonomy" id="182803"/>
    <lineage>
        <taxon>Eukaryota</taxon>
        <taxon>Metazoa</taxon>
        <taxon>Ecdysozoa</taxon>
        <taxon>Arthropoda</taxon>
        <taxon>Chelicerata</taxon>
        <taxon>Arachnida</taxon>
        <taxon>Araneae</taxon>
        <taxon>Araneomorphae</taxon>
        <taxon>Entelegynae</taxon>
        <taxon>Araneoidea</taxon>
        <taxon>Araneidae</taxon>
        <taxon>Araneus</taxon>
    </lineage>
</organism>
<name>A0A4Y2TIS8_ARAVE</name>
<evidence type="ECO:0000313" key="1">
    <source>
        <dbReference type="EMBL" id="GBO00142.1"/>
    </source>
</evidence>
<accession>A0A4Y2TIS8</accession>
<proteinExistence type="predicted"/>
<reference evidence="1 2" key="1">
    <citation type="journal article" date="2019" name="Sci. Rep.">
        <title>Orb-weaving spider Araneus ventricosus genome elucidates the spidroin gene catalogue.</title>
        <authorList>
            <person name="Kono N."/>
            <person name="Nakamura H."/>
            <person name="Ohtoshi R."/>
            <person name="Moran D.A.P."/>
            <person name="Shinohara A."/>
            <person name="Yoshida Y."/>
            <person name="Fujiwara M."/>
            <person name="Mori M."/>
            <person name="Tomita M."/>
            <person name="Arakawa K."/>
        </authorList>
    </citation>
    <scope>NUCLEOTIDE SEQUENCE [LARGE SCALE GENOMIC DNA]</scope>
</reference>
<dbReference type="AlphaFoldDB" id="A0A4Y2TIS8"/>
<dbReference type="Proteomes" id="UP000499080">
    <property type="component" value="Unassembled WGS sequence"/>
</dbReference>
<comment type="caution">
    <text evidence="1">The sequence shown here is derived from an EMBL/GenBank/DDBJ whole genome shotgun (WGS) entry which is preliminary data.</text>
</comment>